<dbReference type="CDD" id="cd07313">
    <property type="entry name" value="terB_like_2"/>
    <property type="match status" value="1"/>
</dbReference>
<gene>
    <name evidence="2" type="ORF">METZ01_LOCUS5650</name>
</gene>
<dbReference type="InterPro" id="IPR007791">
    <property type="entry name" value="DjlA_N"/>
</dbReference>
<dbReference type="Gene3D" id="1.10.3680.10">
    <property type="entry name" value="TerB-like"/>
    <property type="match status" value="1"/>
</dbReference>
<dbReference type="AlphaFoldDB" id="A0A381NDZ4"/>
<dbReference type="SUPFAM" id="SSF158682">
    <property type="entry name" value="TerB-like"/>
    <property type="match status" value="1"/>
</dbReference>
<dbReference type="InterPro" id="IPR029024">
    <property type="entry name" value="TerB-like"/>
</dbReference>
<dbReference type="EMBL" id="UINC01000295">
    <property type="protein sequence ID" value="SUZ52796.1"/>
    <property type="molecule type" value="Genomic_DNA"/>
</dbReference>
<protein>
    <recommendedName>
        <fullName evidence="1">Co-chaperone DjlA N-terminal domain-containing protein</fullName>
    </recommendedName>
</protein>
<accession>A0A381NDZ4</accession>
<feature type="domain" description="Co-chaperone DjlA N-terminal" evidence="1">
    <location>
        <begin position="27"/>
        <end position="143"/>
    </location>
</feature>
<proteinExistence type="predicted"/>
<dbReference type="Pfam" id="PF05099">
    <property type="entry name" value="TerB"/>
    <property type="match status" value="1"/>
</dbReference>
<reference evidence="2" key="1">
    <citation type="submission" date="2018-05" db="EMBL/GenBank/DDBJ databases">
        <authorList>
            <person name="Lanie J.A."/>
            <person name="Ng W.-L."/>
            <person name="Kazmierczak K.M."/>
            <person name="Andrzejewski T.M."/>
            <person name="Davidsen T.M."/>
            <person name="Wayne K.J."/>
            <person name="Tettelin H."/>
            <person name="Glass J.I."/>
            <person name="Rusch D."/>
            <person name="Podicherti R."/>
            <person name="Tsui H.-C.T."/>
            <person name="Winkler M.E."/>
        </authorList>
    </citation>
    <scope>NUCLEOTIDE SEQUENCE</scope>
</reference>
<name>A0A381NDZ4_9ZZZZ</name>
<organism evidence="2">
    <name type="scientific">marine metagenome</name>
    <dbReference type="NCBI Taxonomy" id="408172"/>
    <lineage>
        <taxon>unclassified sequences</taxon>
        <taxon>metagenomes</taxon>
        <taxon>ecological metagenomes</taxon>
    </lineage>
</organism>
<evidence type="ECO:0000313" key="2">
    <source>
        <dbReference type="EMBL" id="SUZ52796.1"/>
    </source>
</evidence>
<evidence type="ECO:0000259" key="1">
    <source>
        <dbReference type="Pfam" id="PF05099"/>
    </source>
</evidence>
<sequence>MMKAIQKFFDDHFDGSDDIPRDDHALRLAAAALLFEVASADYSLDSAEQDMIHALIAGQFALDSEETTHLLSLAKIEVQESPGLHGFTTLINQQWSIEERTRLVEKMWQVVYADGRLDDHEQHLMRKLQSLLHVPHRDYIAAKLRHKPA</sequence>